<dbReference type="KEGG" id="rmb:K529_007235"/>
<protein>
    <submittedName>
        <fullName evidence="7">SAM-dependent methyltransferase</fullName>
    </submittedName>
</protein>
<dbReference type="InterPro" id="IPR054728">
    <property type="entry name" value="RsmB-like_ferredoxin"/>
</dbReference>
<evidence type="ECO:0000313" key="7">
    <source>
        <dbReference type="EMBL" id="ANP40555.1"/>
    </source>
</evidence>
<evidence type="ECO:0000313" key="8">
    <source>
        <dbReference type="Proteomes" id="UP000013243"/>
    </source>
</evidence>
<keyword evidence="4 5" id="KW-0694">RNA-binding</keyword>
<dbReference type="PANTHER" id="PTHR22807:SF53">
    <property type="entry name" value="RIBOSOMAL RNA SMALL SUBUNIT METHYLTRANSFERASE B-RELATED"/>
    <property type="match status" value="1"/>
</dbReference>
<feature type="binding site" evidence="5">
    <location>
        <position position="249"/>
    </location>
    <ligand>
        <name>S-adenosyl-L-methionine</name>
        <dbReference type="ChEBI" id="CHEBI:59789"/>
    </ligand>
</feature>
<evidence type="ECO:0000256" key="1">
    <source>
        <dbReference type="ARBA" id="ARBA00022603"/>
    </source>
</evidence>
<dbReference type="Gene3D" id="3.30.70.1170">
    <property type="entry name" value="Sun protein, domain 3"/>
    <property type="match status" value="1"/>
</dbReference>
<dbReference type="OrthoDB" id="9810297at2"/>
<evidence type="ECO:0000256" key="4">
    <source>
        <dbReference type="ARBA" id="ARBA00022884"/>
    </source>
</evidence>
<keyword evidence="1 5" id="KW-0489">Methyltransferase</keyword>
<sequence length="389" mass="41972">MTPGARVQAAIEILDEILAGQAAEKTLTNWGRRSRFAGSKDRAAVRDHVYQALRCRRSYAALGGTETGRGVMIGACRDQGIDPADLFTGQGHAPAPLSESEQAHIGTFESDAEKNDIPEWLWPVFARSLGAQAEEVAQALRARASAHLRVNLLKGDRDAAISRLQQDGISTEPHEASPTALVVTEGARRVKNAESYLSGFVELQDAASQAVVDALPLQNTPRVLDYCSGGGGKALAIAALRDGTVYAHDADPRRMRDIPERAARAGADITRLDTADLSKSAPFDLVLCDAPCSGSGSWRRDPEGKWRLTPDALDEIVALQSKILDDAAQLVADGGVLAFATCSMLDVENHKQTQDFLARHTGWEHLSESAWHVHTGTDGFYVSVFQRAR</sequence>
<evidence type="ECO:0000256" key="5">
    <source>
        <dbReference type="PROSITE-ProRule" id="PRU01023"/>
    </source>
</evidence>
<feature type="binding site" evidence="5">
    <location>
        <position position="289"/>
    </location>
    <ligand>
        <name>S-adenosyl-L-methionine</name>
        <dbReference type="ChEBI" id="CHEBI:59789"/>
    </ligand>
</feature>
<reference evidence="7 8" key="1">
    <citation type="journal article" date="2016" name="ISME J.">
        <title>Global occurrence and heterogeneity of the Roseobacter-clade species Ruegeria mobilis.</title>
        <authorList>
            <person name="Sonnenschein E."/>
            <person name="Gram L."/>
        </authorList>
    </citation>
    <scope>NUCLEOTIDE SEQUENCE [LARGE SCALE GENOMIC DNA]</scope>
    <source>
        <strain evidence="7 8">F1926</strain>
    </source>
</reference>
<organism evidence="7 8">
    <name type="scientific">Tritonibacter mobilis F1926</name>
    <dbReference type="NCBI Taxonomy" id="1265309"/>
    <lineage>
        <taxon>Bacteria</taxon>
        <taxon>Pseudomonadati</taxon>
        <taxon>Pseudomonadota</taxon>
        <taxon>Alphaproteobacteria</taxon>
        <taxon>Rhodobacterales</taxon>
        <taxon>Paracoccaceae</taxon>
        <taxon>Tritonibacter</taxon>
    </lineage>
</organism>
<dbReference type="InterPro" id="IPR001678">
    <property type="entry name" value="MeTrfase_RsmB-F_NOP2_dom"/>
</dbReference>
<evidence type="ECO:0000256" key="2">
    <source>
        <dbReference type="ARBA" id="ARBA00022679"/>
    </source>
</evidence>
<evidence type="ECO:0000256" key="3">
    <source>
        <dbReference type="ARBA" id="ARBA00022691"/>
    </source>
</evidence>
<dbReference type="GO" id="GO:0003723">
    <property type="term" value="F:RNA binding"/>
    <property type="evidence" value="ECO:0007669"/>
    <property type="project" value="UniProtKB-UniRule"/>
</dbReference>
<comment type="similarity">
    <text evidence="5">Belongs to the class I-like SAM-binding methyltransferase superfamily. RsmB/NOP family.</text>
</comment>
<keyword evidence="3 5" id="KW-0949">S-adenosyl-L-methionine</keyword>
<dbReference type="Gene3D" id="3.40.50.150">
    <property type="entry name" value="Vaccinia Virus protein VP39"/>
    <property type="match status" value="1"/>
</dbReference>
<dbReference type="InterPro" id="IPR023267">
    <property type="entry name" value="RCMT"/>
</dbReference>
<dbReference type="SUPFAM" id="SSF53335">
    <property type="entry name" value="S-adenosyl-L-methionine-dependent methyltransferases"/>
    <property type="match status" value="1"/>
</dbReference>
<dbReference type="Proteomes" id="UP000013243">
    <property type="component" value="Chromosome"/>
</dbReference>
<feature type="active site" description="Nucleophile" evidence="5">
    <location>
        <position position="342"/>
    </location>
</feature>
<dbReference type="GO" id="GO:0008173">
    <property type="term" value="F:RNA methyltransferase activity"/>
    <property type="evidence" value="ECO:0007669"/>
    <property type="project" value="InterPro"/>
</dbReference>
<dbReference type="GO" id="GO:0001510">
    <property type="term" value="P:RNA methylation"/>
    <property type="evidence" value="ECO:0007669"/>
    <property type="project" value="InterPro"/>
</dbReference>
<feature type="domain" description="SAM-dependent MTase RsmB/NOP-type" evidence="6">
    <location>
        <begin position="136"/>
        <end position="389"/>
    </location>
</feature>
<dbReference type="Pfam" id="PF22458">
    <property type="entry name" value="RsmF-B_ferredox"/>
    <property type="match status" value="1"/>
</dbReference>
<name>A0A1B1A1T9_9RHOB</name>
<dbReference type="Pfam" id="PF01189">
    <property type="entry name" value="Methyltr_RsmB-F"/>
    <property type="match status" value="1"/>
</dbReference>
<evidence type="ECO:0000259" key="6">
    <source>
        <dbReference type="PROSITE" id="PS51686"/>
    </source>
</evidence>
<dbReference type="GeneID" id="28249613"/>
<dbReference type="RefSeq" id="WP_040641826.1">
    <property type="nucleotide sequence ID" value="NZ_CP015230.1"/>
</dbReference>
<dbReference type="AlphaFoldDB" id="A0A1B1A1T9"/>
<gene>
    <name evidence="7" type="ORF">K529_007235</name>
</gene>
<proteinExistence type="inferred from homology"/>
<dbReference type="STRING" id="1265309.K529_007235"/>
<dbReference type="CDD" id="cd02440">
    <property type="entry name" value="AdoMet_MTases"/>
    <property type="match status" value="1"/>
</dbReference>
<dbReference type="PROSITE" id="PS51686">
    <property type="entry name" value="SAM_MT_RSMB_NOP"/>
    <property type="match status" value="1"/>
</dbReference>
<dbReference type="EMBL" id="CP015230">
    <property type="protein sequence ID" value="ANP40555.1"/>
    <property type="molecule type" value="Genomic_DNA"/>
</dbReference>
<comment type="caution">
    <text evidence="5">Lacks conserved residue(s) required for the propagation of feature annotation.</text>
</comment>
<feature type="binding site" evidence="5">
    <location>
        <position position="273"/>
    </location>
    <ligand>
        <name>S-adenosyl-L-methionine</name>
        <dbReference type="ChEBI" id="CHEBI:59789"/>
    </ligand>
</feature>
<dbReference type="InterPro" id="IPR049560">
    <property type="entry name" value="MeTrfase_RsmB-F_NOP2_cat"/>
</dbReference>
<keyword evidence="2 5" id="KW-0808">Transferase</keyword>
<accession>A0A1B1A1T9</accession>
<dbReference type="InterPro" id="IPR029063">
    <property type="entry name" value="SAM-dependent_MTases_sf"/>
</dbReference>
<dbReference type="PRINTS" id="PR02008">
    <property type="entry name" value="RCMTFAMILY"/>
</dbReference>
<dbReference type="PANTHER" id="PTHR22807">
    <property type="entry name" value="NOP2 YEAST -RELATED NOL1/NOP2/FMU SUN DOMAIN-CONTAINING"/>
    <property type="match status" value="1"/>
</dbReference>